<evidence type="ECO:0000256" key="3">
    <source>
        <dbReference type="SAM" id="Coils"/>
    </source>
</evidence>
<dbReference type="SMART" id="SM00560">
    <property type="entry name" value="LamGL"/>
    <property type="match status" value="1"/>
</dbReference>
<dbReference type="GO" id="GO:0020037">
    <property type="term" value="F:heme binding"/>
    <property type="evidence" value="ECO:0007669"/>
    <property type="project" value="InterPro"/>
</dbReference>
<keyword evidence="3" id="KW-0175">Coiled coil</keyword>
<dbReference type="InterPro" id="IPR011444">
    <property type="entry name" value="DUF1549"/>
</dbReference>
<dbReference type="Pfam" id="PF07587">
    <property type="entry name" value="PSD1"/>
    <property type="match status" value="1"/>
</dbReference>
<dbReference type="InterPro" id="IPR036909">
    <property type="entry name" value="Cyt_c-like_dom_sf"/>
</dbReference>
<accession>A0AA49PZK0</accession>
<reference evidence="5" key="1">
    <citation type="journal article" date="2023" name="Comput. Struct. Biotechnol. J.">
        <title>Discovery of a novel marine Bacteroidetes with a rich repertoire of carbohydrate-active enzymes.</title>
        <authorList>
            <person name="Chen B."/>
            <person name="Liu G."/>
            <person name="Chen Q."/>
            <person name="Wang H."/>
            <person name="Liu L."/>
            <person name="Tang K."/>
        </authorList>
    </citation>
    <scope>NUCLEOTIDE SEQUENCE</scope>
    <source>
        <strain evidence="5">TK19036</strain>
    </source>
</reference>
<sequence length="1073" mass="121997">MNKSLALCAVVWIFASCQRSVDFSPEIETQLPDQISYNFHVKPILSDRCFACHGPDKAAIEAGLSLSDESLAFSELESGEHAIIPGKPYKSALVSRIFSDDPEVQMPPPESNLSLTEYEKAVLTRWVEQGANYEPHWSFIQPKKPEVPNVQQTDWPSNEVDQFVLATLEQKGMEPTERATKEKLIRRVTFDLTGLPPTVKEVDNFLADTSPDAYEKLVDRLLQSSRYGERMATEWLDVARYADSHGYQDDGMRNMWPWRDWVIESFNENMPYDQFITWQLAGDMLPEATQEQKLASGFNRNHLQSQEGGIVSEEYRVEYVADRANTLGKAFLGLTVECARCHDHKYDPISQEEYYSLYAFFNSINEAGQIPYMGEASPTVMLTDEETDEKLAFLQEKIREQEDRVDTDQKEYQKRFTQWLEQAQASAAARKVTLTHEVGHYPLDNPVDNKFRNLANRKLPADMVVSQKDKEPEIVEGKFGKALRLVGDSYVDLGDKMGFFERNEPFTISLWFKPLKDSLEGPVFSKSGGLYNGNRGYDFTLRTDGTISASLNHTWPANSIEIRTLDKVPVGEWNHLVMAYDGSSQAEGLIVYLNGEPMRREVVTDHLKRSILTYGKDKETWGSPANLRIGKRFEETLDGAVADEFRIFDRKLTAVEVAELYGEQDPVLAFLESENHEDLLDYYLHNNDQSYQASFSQLTRLRGEENEVLSALPEVMVMGELSEPRPTFILDRGVYDAPTKRVYPTTPTSVLEFPDSLPKNRLGLAQWLVHEDNPLTARVAVNRYWQMLFGRGLVKTSDDFGNQGELPSHPELLDWLAIRFRESGWDVKAFLRMLVTSATYQQSSVATPELREKDAENVWLARGPSYRMPVEMIRDNALAASGLLNDSIGGPSVKPYQPEGLWEALATRNATKYIPDTGDKLYRRGLYTIWKRSSPPPSMVSFDASEKYLCTVKRQKTNTPLQALVLLNDPQYVEAARLIAERMVKEGGADLDEQIRFGFRALTSREPDAKELELLERLYQEEKIAFEEEPASADSLLQVGEYVRDKTIPADKLAALTVIASTLVNYDEAVYKR</sequence>
<dbReference type="InterPro" id="IPR013320">
    <property type="entry name" value="ConA-like_dom_sf"/>
</dbReference>
<feature type="domain" description="LamG-like jellyroll fold" evidence="4">
    <location>
        <begin position="504"/>
        <end position="655"/>
    </location>
</feature>
<evidence type="ECO:0000256" key="2">
    <source>
        <dbReference type="ARBA" id="ARBA00023157"/>
    </source>
</evidence>
<evidence type="ECO:0000256" key="1">
    <source>
        <dbReference type="ARBA" id="ARBA00022729"/>
    </source>
</evidence>
<feature type="coiled-coil region" evidence="3">
    <location>
        <begin position="384"/>
        <end position="411"/>
    </location>
</feature>
<dbReference type="Gene3D" id="2.60.120.200">
    <property type="match status" value="1"/>
</dbReference>
<dbReference type="SUPFAM" id="SSF49899">
    <property type="entry name" value="Concanavalin A-like lectins/glucanases"/>
    <property type="match status" value="1"/>
</dbReference>
<dbReference type="Pfam" id="PF13385">
    <property type="entry name" value="Laminin_G_3"/>
    <property type="match status" value="1"/>
</dbReference>
<evidence type="ECO:0000313" key="5">
    <source>
        <dbReference type="EMBL" id="WKN40263.1"/>
    </source>
</evidence>
<dbReference type="EMBL" id="CP120682">
    <property type="protein sequence ID" value="WKN40263.1"/>
    <property type="molecule type" value="Genomic_DNA"/>
</dbReference>
<name>A0AA49PZK0_9BACT</name>
<keyword evidence="2" id="KW-1015">Disulfide bond</keyword>
<dbReference type="InterPro" id="IPR006558">
    <property type="entry name" value="LamG-like"/>
</dbReference>
<dbReference type="PANTHER" id="PTHR35889:SF3">
    <property type="entry name" value="F-BOX DOMAIN-CONTAINING PROTEIN"/>
    <property type="match status" value="1"/>
</dbReference>
<dbReference type="GO" id="GO:0009055">
    <property type="term" value="F:electron transfer activity"/>
    <property type="evidence" value="ECO:0007669"/>
    <property type="project" value="InterPro"/>
</dbReference>
<dbReference type="InterPro" id="IPR022655">
    <property type="entry name" value="DUF1553"/>
</dbReference>
<reference evidence="5" key="2">
    <citation type="journal article" date="2024" name="Antonie Van Leeuwenhoek">
        <title>Roseihalotalea indica gen. nov., sp. nov., a halophilic Bacteroidetes from mesopelagic Southwest Indian Ocean with higher carbohydrate metabolic potential.</title>
        <authorList>
            <person name="Chen B."/>
            <person name="Zhang M."/>
            <person name="Lin D."/>
            <person name="Ye J."/>
            <person name="Tang K."/>
        </authorList>
    </citation>
    <scope>NUCLEOTIDE SEQUENCE</scope>
    <source>
        <strain evidence="5">TK19036</strain>
    </source>
</reference>
<dbReference type="PANTHER" id="PTHR35889">
    <property type="entry name" value="CYCLOINULO-OLIGOSACCHARIDE FRUCTANOTRANSFERASE-RELATED"/>
    <property type="match status" value="1"/>
</dbReference>
<dbReference type="Pfam" id="PF07635">
    <property type="entry name" value="PSCyt1"/>
    <property type="match status" value="1"/>
</dbReference>
<gene>
    <name evidence="5" type="ORF">K4G66_16340</name>
</gene>
<dbReference type="GO" id="GO:0005975">
    <property type="term" value="P:carbohydrate metabolic process"/>
    <property type="evidence" value="ECO:0007669"/>
    <property type="project" value="UniProtKB-ARBA"/>
</dbReference>
<dbReference type="AlphaFoldDB" id="A0AA49PZK0"/>
<keyword evidence="1" id="KW-0732">Signal</keyword>
<dbReference type="GO" id="GO:0004553">
    <property type="term" value="F:hydrolase activity, hydrolyzing O-glycosyl compounds"/>
    <property type="evidence" value="ECO:0007669"/>
    <property type="project" value="UniProtKB-ARBA"/>
</dbReference>
<proteinExistence type="predicted"/>
<organism evidence="5">
    <name type="scientific">Roseihalotalea indica</name>
    <dbReference type="NCBI Taxonomy" id="2867963"/>
    <lineage>
        <taxon>Bacteria</taxon>
        <taxon>Pseudomonadati</taxon>
        <taxon>Bacteroidota</taxon>
        <taxon>Cytophagia</taxon>
        <taxon>Cytophagales</taxon>
        <taxon>Catalimonadaceae</taxon>
        <taxon>Roseihalotalea</taxon>
    </lineage>
</organism>
<dbReference type="InterPro" id="IPR011429">
    <property type="entry name" value="Cyt_c_Planctomycete-type"/>
</dbReference>
<evidence type="ECO:0000259" key="4">
    <source>
        <dbReference type="SMART" id="SM00560"/>
    </source>
</evidence>
<dbReference type="PROSITE" id="PS51257">
    <property type="entry name" value="PROKAR_LIPOPROTEIN"/>
    <property type="match status" value="1"/>
</dbReference>
<protein>
    <submittedName>
        <fullName evidence="5">DUF1553 domain-containing protein</fullName>
    </submittedName>
</protein>
<dbReference type="SUPFAM" id="SSF46626">
    <property type="entry name" value="Cytochrome c"/>
    <property type="match status" value="1"/>
</dbReference>
<dbReference type="Pfam" id="PF07583">
    <property type="entry name" value="PSCyt2"/>
    <property type="match status" value="1"/>
</dbReference>